<keyword evidence="4 6" id="KW-1133">Transmembrane helix</keyword>
<organism evidence="7 8">
    <name type="scientific">Salinihabitans flavidus</name>
    <dbReference type="NCBI Taxonomy" id="569882"/>
    <lineage>
        <taxon>Bacteria</taxon>
        <taxon>Pseudomonadati</taxon>
        <taxon>Pseudomonadota</taxon>
        <taxon>Alphaproteobacteria</taxon>
        <taxon>Rhodobacterales</taxon>
        <taxon>Roseobacteraceae</taxon>
        <taxon>Salinihabitans</taxon>
    </lineage>
</organism>
<evidence type="ECO:0000313" key="8">
    <source>
        <dbReference type="Proteomes" id="UP000198893"/>
    </source>
</evidence>
<gene>
    <name evidence="7" type="ORF">SAMN04490248_10748</name>
</gene>
<dbReference type="STRING" id="569882.SAMN04490248_10748"/>
<evidence type="ECO:0000313" key="7">
    <source>
        <dbReference type="EMBL" id="SEO57700.1"/>
    </source>
</evidence>
<protein>
    <submittedName>
        <fullName evidence="7">Lipopolysaccharide export LptBFGC system, permease protein LptF</fullName>
    </submittedName>
</protein>
<dbReference type="GO" id="GO:0015920">
    <property type="term" value="P:lipopolysaccharide transport"/>
    <property type="evidence" value="ECO:0007669"/>
    <property type="project" value="TreeGrafter"/>
</dbReference>
<dbReference type="PANTHER" id="PTHR33529">
    <property type="entry name" value="SLR0882 PROTEIN-RELATED"/>
    <property type="match status" value="1"/>
</dbReference>
<dbReference type="EMBL" id="FODS01000007">
    <property type="protein sequence ID" value="SEO57700.1"/>
    <property type="molecule type" value="Genomic_DNA"/>
</dbReference>
<dbReference type="Proteomes" id="UP000198893">
    <property type="component" value="Unassembled WGS sequence"/>
</dbReference>
<evidence type="ECO:0000256" key="3">
    <source>
        <dbReference type="ARBA" id="ARBA00022692"/>
    </source>
</evidence>
<evidence type="ECO:0000256" key="6">
    <source>
        <dbReference type="SAM" id="Phobius"/>
    </source>
</evidence>
<name>A0A1H8QTW4_9RHOB</name>
<evidence type="ECO:0000256" key="5">
    <source>
        <dbReference type="ARBA" id="ARBA00023136"/>
    </source>
</evidence>
<feature type="transmembrane region" description="Helical" evidence="6">
    <location>
        <begin position="95"/>
        <end position="118"/>
    </location>
</feature>
<evidence type="ECO:0000256" key="2">
    <source>
        <dbReference type="ARBA" id="ARBA00022475"/>
    </source>
</evidence>
<keyword evidence="3 6" id="KW-0812">Transmembrane</keyword>
<keyword evidence="5 6" id="KW-0472">Membrane</keyword>
<accession>A0A1H8QTW4</accession>
<keyword evidence="8" id="KW-1185">Reference proteome</keyword>
<comment type="subcellular location">
    <subcellularLocation>
        <location evidence="1">Cell membrane</location>
        <topology evidence="1">Multi-pass membrane protein</topology>
    </subcellularLocation>
</comment>
<dbReference type="GO" id="GO:0043190">
    <property type="term" value="C:ATP-binding cassette (ABC) transporter complex"/>
    <property type="evidence" value="ECO:0007669"/>
    <property type="project" value="TreeGrafter"/>
</dbReference>
<evidence type="ECO:0000256" key="1">
    <source>
        <dbReference type="ARBA" id="ARBA00004651"/>
    </source>
</evidence>
<dbReference type="RefSeq" id="WP_093117237.1">
    <property type="nucleotide sequence ID" value="NZ_FODS01000007.1"/>
</dbReference>
<feature type="transmembrane region" description="Helical" evidence="6">
    <location>
        <begin position="339"/>
        <end position="361"/>
    </location>
</feature>
<keyword evidence="2" id="KW-1003">Cell membrane</keyword>
<reference evidence="7 8" key="1">
    <citation type="submission" date="2016-10" db="EMBL/GenBank/DDBJ databases">
        <authorList>
            <person name="de Groot N.N."/>
        </authorList>
    </citation>
    <scope>NUCLEOTIDE SEQUENCE [LARGE SCALE GENOMIC DNA]</scope>
    <source>
        <strain evidence="7 8">DSM 27842</strain>
    </source>
</reference>
<feature type="transmembrane region" description="Helical" evidence="6">
    <location>
        <begin position="284"/>
        <end position="301"/>
    </location>
</feature>
<feature type="transmembrane region" description="Helical" evidence="6">
    <location>
        <begin position="12"/>
        <end position="34"/>
    </location>
</feature>
<sequence length="366" mass="39794">MRALTGIAMRSIMLAHLRAIGFVVFLLLAIAFSIDLSENLTGLQDKAAETGQPLWRILFPYLGYRGVDILTRLLPMACLAGAFAAELLRFQRLEPVILAAAGATPALALSALLVVGVITGTVQAALEGWLRPAAVFAQVDLGVGSYARRFERKEKDSRWFVADDRALRATVQPGQPPTLRDVVLFEGIRRAALSSLIVAESARPGADPQSWVLKEARRWEAGPNGNLRPEPPQSLTIRFPLTSVHLTYLDVGGFYIPQEALRRITAVESDPRFADRQTALVRRYAAFFLPGVFALLGASLAQTGTTARRFNPLRLVALAVTGYISVVLIKIFWSLGEFGAIAPLWASLASLLIAGTLAAILQIRQL</sequence>
<feature type="transmembrane region" description="Helical" evidence="6">
    <location>
        <begin position="69"/>
        <end position="88"/>
    </location>
</feature>
<evidence type="ECO:0000256" key="4">
    <source>
        <dbReference type="ARBA" id="ARBA00022989"/>
    </source>
</evidence>
<dbReference type="AlphaFoldDB" id="A0A1H8QTW4"/>
<dbReference type="OrthoDB" id="7801623at2"/>
<dbReference type="Pfam" id="PF03739">
    <property type="entry name" value="LptF_LptG"/>
    <property type="match status" value="1"/>
</dbReference>
<dbReference type="PANTHER" id="PTHR33529:SF6">
    <property type="entry name" value="YJGP_YJGQ FAMILY PERMEASE"/>
    <property type="match status" value="1"/>
</dbReference>
<proteinExistence type="predicted"/>
<feature type="transmembrane region" description="Helical" evidence="6">
    <location>
        <begin position="313"/>
        <end position="333"/>
    </location>
</feature>
<dbReference type="InterPro" id="IPR005495">
    <property type="entry name" value="LptG/LptF_permease"/>
</dbReference>